<evidence type="ECO:0000313" key="4">
    <source>
        <dbReference type="Proteomes" id="UP000053558"/>
    </source>
</evidence>
<reference evidence="2" key="2">
    <citation type="submission" date="2012-05" db="EMBL/GenBank/DDBJ databases">
        <title>The Paleozoic origin of enzymatic mechanisms for lignin decomposition reconstructed using 31 fungal genomes.</title>
        <authorList>
            <consortium name="US DOE Joint Genome Institute (JGI-PGF)"/>
            <person name="Floudas D."/>
            <person name="Binder M."/>
            <person name="Riley R."/>
            <person name="Barry K."/>
            <person name="Blanchette R.A."/>
            <person name="Henrissat B."/>
            <person name="Martinez A.T."/>
            <person name="Otillar R."/>
            <person name="Spatafora J.W."/>
            <person name="Yadav J.S."/>
            <person name="Aerts A."/>
            <person name="Benoit I."/>
            <person name="Boyd A."/>
            <person name="Carlson A."/>
            <person name="Copeland A."/>
            <person name="Coutinho P.M."/>
            <person name="de Vries R.P."/>
            <person name="Ferreira P."/>
            <person name="Findley K."/>
            <person name="Foster B."/>
            <person name="Gaskell J."/>
            <person name="Glotzer D."/>
            <person name="Gorecki P."/>
            <person name="Heitman J."/>
            <person name="Hesse C."/>
            <person name="Hori C."/>
            <person name="Igarashi K."/>
            <person name="Jurgens J.A."/>
            <person name="Kallen N."/>
            <person name="Kersten P."/>
            <person name="Kohler A."/>
            <person name="Kues U."/>
            <person name="Kumar T.K."/>
            <person name="Kuo A."/>
            <person name="LaButti K."/>
            <person name="Larrondo L.F."/>
            <person name="Lindquist E."/>
            <person name="Ling A."/>
            <person name="Lombard V."/>
            <person name="Lucas S."/>
            <person name="Lundell T."/>
            <person name="Martin R."/>
            <person name="McLaughlin D.J."/>
            <person name="Morgenstern I."/>
            <person name="Morin E."/>
            <person name="Murat C."/>
            <person name="Nagy L.G."/>
            <person name="Nolan M."/>
            <person name="Ohm R.A."/>
            <person name="Patyshakuliyeva A."/>
            <person name="Rokas A."/>
            <person name="Ruiz-Duenas F.J."/>
            <person name="Sabat G."/>
            <person name="Salamov A."/>
            <person name="Samejima M."/>
            <person name="Schmutz J."/>
            <person name="Slot J.C."/>
            <person name="St Johnn"/>
            <person name="F"/>
            <person name="Stenlid J."/>
            <person name="Sun H."/>
            <person name="Sun S."/>
            <person name="Syed K."/>
            <person name="Tsang A."/>
            <person name="Wiebenga A."/>
            <person name="Young D."/>
            <person name="Pisabarro A."/>
            <person name="Eastwood D.C."/>
            <person name="Martin F."/>
            <person name="Cullen D."/>
            <person name="Grigoriev I.V."/>
            <person name="Hibbett D.S."/>
        </authorList>
    </citation>
    <scope>NUCLEOTIDE SEQUENCE</scope>
    <source>
        <strain evidence="2">RWD-64-598 SS2</strain>
    </source>
</reference>
<accession>R7SCI6</accession>
<proteinExistence type="predicted"/>
<reference evidence="3" key="3">
    <citation type="submission" date="2012-05" db="EMBL/GenBank/DDBJ databases">
        <title>The Paleozoic origin of enzymatic mechanisms for lignin decomposition reconstructed using 31 fungal genomes.</title>
        <authorList>
            <consortium name="US DOE Joint Genome Institute (JGI-PGF)"/>
            <person name="Floudas D."/>
            <person name="Binder M."/>
            <person name="Riley R."/>
            <person name="Barry K."/>
            <person name="Blanchette R.A."/>
            <person name="Henrissat B."/>
            <person name="Martinez A.T."/>
            <person name="Otillar R."/>
            <person name="Spatafora J.W."/>
            <person name="Yadav J.S."/>
            <person name="Aerts A."/>
            <person name="Benoit I."/>
            <person name="Boyd A."/>
            <person name="Carlson A."/>
            <person name="Copeland A."/>
            <person name="Coutinho P.M."/>
            <person name="de Vries R.P."/>
            <person name="Ferreira P."/>
            <person name="Findley K."/>
            <person name="Foster B."/>
            <person name="Gaskell J."/>
            <person name="Glotzer D."/>
            <person name="Gorecki P."/>
            <person name="Heitman J."/>
            <person name="Hesse C."/>
            <person name="Hori C."/>
            <person name="Igarashi K."/>
            <person name="Jurgens J.A."/>
            <person name="Kallen N."/>
            <person name="Kersten P."/>
            <person name="Kohler A."/>
            <person name="Kues U."/>
            <person name="Kumar T.K."/>
            <person name="Kuo A."/>
            <person name="LaButti K."/>
            <person name="Larrondo L.F."/>
            <person name="Lindquist E."/>
            <person name="Ling A."/>
            <person name="Lombard V."/>
            <person name="Lucas S."/>
            <person name="Lundell T."/>
            <person name="Martin R."/>
            <person name="McLaughlin D.J."/>
            <person name="Morgenstern I."/>
            <person name="Morin E."/>
            <person name="Murat C."/>
            <person name="Nagy L.G."/>
            <person name="Nolan M."/>
            <person name="Ohm R.A."/>
            <person name="Patyshakuliyeva A."/>
            <person name="Rokas A."/>
            <person name="Ruiz-Duenas F.J."/>
            <person name="Sabat G."/>
            <person name="Salamov A."/>
            <person name="Samejima M."/>
            <person name="Schmutz J."/>
            <person name="Slot J.C."/>
            <person name="St. John F."/>
            <person name="Stenlid J."/>
            <person name="Sun H."/>
            <person name="Sun S."/>
            <person name="Syed K."/>
            <person name="Tsang A."/>
            <person name="Wiebenga A."/>
            <person name="Young D."/>
            <person name="Pisabarro A."/>
            <person name="Eastwood D.C."/>
            <person name="Martin F."/>
            <person name="Cullen D."/>
            <person name="Grigoriev I.V."/>
            <person name="Hibbett D.S."/>
        </authorList>
    </citation>
    <scope>NUCLEOTIDE SEQUENCE</scope>
    <source>
        <strain evidence="3">RWD-64-598 SS2</strain>
    </source>
</reference>
<dbReference type="EMBL" id="JH711575">
    <property type="protein sequence ID" value="EIW84348.1"/>
    <property type="molecule type" value="Genomic_DNA"/>
</dbReference>
<evidence type="ECO:0000313" key="2">
    <source>
        <dbReference type="EMBL" id="EIW73881.1"/>
    </source>
</evidence>
<organism evidence="2 4">
    <name type="scientific">Coniophora puteana (strain RWD-64-598)</name>
    <name type="common">Brown rot fungus</name>
    <dbReference type="NCBI Taxonomy" id="741705"/>
    <lineage>
        <taxon>Eukaryota</taxon>
        <taxon>Fungi</taxon>
        <taxon>Dikarya</taxon>
        <taxon>Basidiomycota</taxon>
        <taxon>Agaricomycotina</taxon>
        <taxon>Agaricomycetes</taxon>
        <taxon>Agaricomycetidae</taxon>
        <taxon>Boletales</taxon>
        <taxon>Coniophorineae</taxon>
        <taxon>Coniophoraceae</taxon>
        <taxon>Coniophora</taxon>
    </lineage>
</organism>
<keyword evidence="4" id="KW-1185">Reference proteome</keyword>
<dbReference type="AlphaFoldDB" id="R7SCI6"/>
<name>R7SCI6_CONPW</name>
<evidence type="ECO:0000256" key="1">
    <source>
        <dbReference type="SAM" id="MobiDB-lite"/>
    </source>
</evidence>
<dbReference type="RefSeq" id="XP_007775942.1">
    <property type="nucleotide sequence ID" value="XM_007777752.1"/>
</dbReference>
<dbReference type="RefSeq" id="XP_007766069.1">
    <property type="nucleotide sequence ID" value="XM_007767879.1"/>
</dbReference>
<gene>
    <name evidence="3" type="ORF">CONPUDRAFT_151371</name>
    <name evidence="2" type="ORF">CONPUDRAFT_160607</name>
</gene>
<dbReference type="KEGG" id="cput:CONPUDRAFT_160607"/>
<dbReference type="KEGG" id="cput:CONPUDRAFT_151371"/>
<dbReference type="Proteomes" id="UP000053558">
    <property type="component" value="Unassembled WGS sequence"/>
</dbReference>
<dbReference type="GeneID" id="19204348"/>
<dbReference type="EMBL" id="JH711611">
    <property type="protein sequence ID" value="EIW73881.1"/>
    <property type="molecule type" value="Genomic_DNA"/>
</dbReference>
<dbReference type="GeneID" id="19202840"/>
<reference evidence="4" key="1">
    <citation type="journal article" date="2012" name="Science">
        <title>The Paleozoic origin of enzymatic lignin decomposition reconstructed from 31 fungal genomes.</title>
        <authorList>
            <person name="Floudas D."/>
            <person name="Binder M."/>
            <person name="Riley R."/>
            <person name="Barry K."/>
            <person name="Blanchette R.A."/>
            <person name="Henrissat B."/>
            <person name="Martinez A.T."/>
            <person name="Otillar R."/>
            <person name="Spatafora J.W."/>
            <person name="Yadav J.S."/>
            <person name="Aerts A."/>
            <person name="Benoit I."/>
            <person name="Boyd A."/>
            <person name="Carlson A."/>
            <person name="Copeland A."/>
            <person name="Coutinho P.M."/>
            <person name="de Vries R.P."/>
            <person name="Ferreira P."/>
            <person name="Findley K."/>
            <person name="Foster B."/>
            <person name="Gaskell J."/>
            <person name="Glotzer D."/>
            <person name="Gorecki P."/>
            <person name="Heitman J."/>
            <person name="Hesse C."/>
            <person name="Hori C."/>
            <person name="Igarashi K."/>
            <person name="Jurgens J.A."/>
            <person name="Kallen N."/>
            <person name="Kersten P."/>
            <person name="Kohler A."/>
            <person name="Kuees U."/>
            <person name="Kumar T.K.A."/>
            <person name="Kuo A."/>
            <person name="LaButti K."/>
            <person name="Larrondo L.F."/>
            <person name="Lindquist E."/>
            <person name="Ling A."/>
            <person name="Lombard V."/>
            <person name="Lucas S."/>
            <person name="Lundell T."/>
            <person name="Martin R."/>
            <person name="McLaughlin D.J."/>
            <person name="Morgenstern I."/>
            <person name="Morin E."/>
            <person name="Murat C."/>
            <person name="Nagy L.G."/>
            <person name="Nolan M."/>
            <person name="Ohm R.A."/>
            <person name="Patyshakuliyeva A."/>
            <person name="Rokas A."/>
            <person name="Ruiz-Duenas F.J."/>
            <person name="Sabat G."/>
            <person name="Salamov A."/>
            <person name="Samejima M."/>
            <person name="Schmutz J."/>
            <person name="Slot J.C."/>
            <person name="St John F."/>
            <person name="Stenlid J."/>
            <person name="Sun H."/>
            <person name="Sun S."/>
            <person name="Syed K."/>
            <person name="Tsang A."/>
            <person name="Wiebenga A."/>
            <person name="Young D."/>
            <person name="Pisabarro A."/>
            <person name="Eastwood D.C."/>
            <person name="Martin F."/>
            <person name="Cullen D."/>
            <person name="Grigoriev I.V."/>
            <person name="Hibbett D.S."/>
        </authorList>
    </citation>
    <scope>NUCLEOTIDE SEQUENCE [LARGE SCALE GENOMIC DNA]</scope>
    <source>
        <strain evidence="4">RWD-64-598 SS2</strain>
    </source>
</reference>
<protein>
    <submittedName>
        <fullName evidence="2">Uncharacterized protein</fullName>
    </submittedName>
</protein>
<feature type="region of interest" description="Disordered" evidence="1">
    <location>
        <begin position="39"/>
        <end position="70"/>
    </location>
</feature>
<evidence type="ECO:0000313" key="3">
    <source>
        <dbReference type="EMBL" id="EIW84348.1"/>
    </source>
</evidence>
<sequence length="167" mass="18229">MPQDSPTLIDPNLLSQGIALDPMDALMAEVNRGLAATGNGSLHIENGSQDGRPEAELEDDGFSHSISSQLSIPSSQNLPVFTSLPDSFTVESNVHFGQQVKRGVDLSPQAENAFDIFCQAPTLQHHLILLYLRMLMVEDKIAVKAALWKMSKELEASGISFHDYIPL</sequence>